<keyword evidence="2" id="KW-1185">Reference proteome</keyword>
<organism evidence="2 3">
    <name type="scientific">Panagrolaimus superbus</name>
    <dbReference type="NCBI Taxonomy" id="310955"/>
    <lineage>
        <taxon>Eukaryota</taxon>
        <taxon>Metazoa</taxon>
        <taxon>Ecdysozoa</taxon>
        <taxon>Nematoda</taxon>
        <taxon>Chromadorea</taxon>
        <taxon>Rhabditida</taxon>
        <taxon>Tylenchina</taxon>
        <taxon>Panagrolaimomorpha</taxon>
        <taxon>Panagrolaimoidea</taxon>
        <taxon>Panagrolaimidae</taxon>
        <taxon>Panagrolaimus</taxon>
    </lineage>
</organism>
<evidence type="ECO:0000313" key="2">
    <source>
        <dbReference type="Proteomes" id="UP000887577"/>
    </source>
</evidence>
<dbReference type="Proteomes" id="UP000887577">
    <property type="component" value="Unplaced"/>
</dbReference>
<protein>
    <submittedName>
        <fullName evidence="3">Uncharacterized protein</fullName>
    </submittedName>
</protein>
<evidence type="ECO:0000313" key="3">
    <source>
        <dbReference type="WBParaSite" id="PSU_v2.g4303.t1"/>
    </source>
</evidence>
<name>A0A914Z221_9BILA</name>
<reference evidence="3" key="1">
    <citation type="submission" date="2022-11" db="UniProtKB">
        <authorList>
            <consortium name="WormBaseParasite"/>
        </authorList>
    </citation>
    <scope>IDENTIFICATION</scope>
</reference>
<feature type="compositionally biased region" description="Pro residues" evidence="1">
    <location>
        <begin position="17"/>
        <end position="26"/>
    </location>
</feature>
<feature type="region of interest" description="Disordered" evidence="1">
    <location>
        <begin position="1"/>
        <end position="26"/>
    </location>
</feature>
<dbReference type="AlphaFoldDB" id="A0A914Z221"/>
<sequence length="117" mass="13689">MLQSNITPSLHHQPPQQQHPPQPPPIADSVFWEHWMCLLATNLTPTQWQAYWQNYASMFGLNSLPLHLFSFFNNPNDPTNILLQNNSSSNHPQSLPQQQQIYRTESQQLVDHERCKF</sequence>
<accession>A0A914Z221</accession>
<evidence type="ECO:0000256" key="1">
    <source>
        <dbReference type="SAM" id="MobiDB-lite"/>
    </source>
</evidence>
<feature type="compositionally biased region" description="Polar residues" evidence="1">
    <location>
        <begin position="1"/>
        <end position="10"/>
    </location>
</feature>
<proteinExistence type="predicted"/>
<dbReference type="WBParaSite" id="PSU_v2.g4303.t1">
    <property type="protein sequence ID" value="PSU_v2.g4303.t1"/>
    <property type="gene ID" value="PSU_v2.g4303"/>
</dbReference>